<proteinExistence type="predicted"/>
<evidence type="ECO:0000313" key="1">
    <source>
        <dbReference type="EMBL" id="MDD7914012.1"/>
    </source>
</evidence>
<evidence type="ECO:0000313" key="2">
    <source>
        <dbReference type="Proteomes" id="UP001151478"/>
    </source>
</evidence>
<dbReference type="Pfam" id="PF00300">
    <property type="entry name" value="His_Phos_1"/>
    <property type="match status" value="1"/>
</dbReference>
<reference evidence="1" key="1">
    <citation type="submission" date="2023-02" db="EMBL/GenBank/DDBJ databases">
        <title>Polaribacter ponticola sp. nov., isolated from seawater.</title>
        <authorList>
            <person name="Baek J.H."/>
            <person name="Kim J.M."/>
            <person name="Choi D.G."/>
            <person name="Jeon C.O."/>
        </authorList>
    </citation>
    <scope>NUCLEOTIDE SEQUENCE</scope>
    <source>
        <strain evidence="1">MSW5</strain>
    </source>
</reference>
<accession>A0ABT5S9N8</accession>
<comment type="caution">
    <text evidence="1">The sequence shown here is derived from an EMBL/GenBank/DDBJ whole genome shotgun (WGS) entry which is preliminary data.</text>
</comment>
<dbReference type="SUPFAM" id="SSF53254">
    <property type="entry name" value="Phosphoglycerate mutase-like"/>
    <property type="match status" value="1"/>
</dbReference>
<dbReference type="EMBL" id="JAOSLC020000003">
    <property type="protein sequence ID" value="MDD7914012.1"/>
    <property type="molecule type" value="Genomic_DNA"/>
</dbReference>
<dbReference type="InterPro" id="IPR029033">
    <property type="entry name" value="His_PPase_superfam"/>
</dbReference>
<sequence length="165" mass="19113">MKKYFFLFIFTFSILNSCTSEKTTTYYLIRHAEKDRSDITNRNPNLNFDGEKRAQNWSNFFKEISLDAVYSTKYNRTIQTATPTSQDKKIEIQFYNPNNLYDSVFKENTKGKVVLIVGHSNTTPAFANAILEENKYNDMDDKDNASLFIISVKGNKKTGKIEKVN</sequence>
<dbReference type="InterPro" id="IPR013078">
    <property type="entry name" value="His_Pase_superF_clade-1"/>
</dbReference>
<organism evidence="1 2">
    <name type="scientific">Polaribacter ponticola</name>
    <dbReference type="NCBI Taxonomy" id="2978475"/>
    <lineage>
        <taxon>Bacteria</taxon>
        <taxon>Pseudomonadati</taxon>
        <taxon>Bacteroidota</taxon>
        <taxon>Flavobacteriia</taxon>
        <taxon>Flavobacteriales</taxon>
        <taxon>Flavobacteriaceae</taxon>
    </lineage>
</organism>
<dbReference type="Proteomes" id="UP001151478">
    <property type="component" value="Unassembled WGS sequence"/>
</dbReference>
<gene>
    <name evidence="1" type="ORF">N5A56_006050</name>
</gene>
<protein>
    <submittedName>
        <fullName evidence="1">Phosphoglycerate mutase family protein</fullName>
    </submittedName>
</protein>
<keyword evidence="2" id="KW-1185">Reference proteome</keyword>
<dbReference type="CDD" id="cd07067">
    <property type="entry name" value="HP_PGM_like"/>
    <property type="match status" value="1"/>
</dbReference>
<dbReference type="RefSeq" id="WP_265724683.1">
    <property type="nucleotide sequence ID" value="NZ_JAOSLC020000003.1"/>
</dbReference>
<dbReference type="Gene3D" id="3.40.50.1240">
    <property type="entry name" value="Phosphoglycerate mutase-like"/>
    <property type="match status" value="1"/>
</dbReference>
<name>A0ABT5S9N8_9FLAO</name>